<feature type="transmembrane region" description="Helical" evidence="1">
    <location>
        <begin position="141"/>
        <end position="160"/>
    </location>
</feature>
<feature type="transmembrane region" description="Helical" evidence="1">
    <location>
        <begin position="21"/>
        <end position="44"/>
    </location>
</feature>
<dbReference type="HOGENOM" id="CLU_070751_3_1_9"/>
<name>U5MWR0_CLOSA</name>
<protein>
    <recommendedName>
        <fullName evidence="4">Membrane-spanning protein</fullName>
    </recommendedName>
</protein>
<dbReference type="eggNOG" id="ENOG5033FZI">
    <property type="taxonomic scope" value="Bacteria"/>
</dbReference>
<keyword evidence="1" id="KW-0812">Transmembrane</keyword>
<accession>U5MWR0</accession>
<reference evidence="2 3" key="1">
    <citation type="journal article" date="2013" name="Genome Announc.">
        <title>Complete Genome Sequence of the Solvent Producer Clostridium saccharobutylicum NCP262 (DSM 13864).</title>
        <authorList>
            <person name="Poehlein A."/>
            <person name="Hartwich K."/>
            <person name="Krabben P."/>
            <person name="Ehrenreich A."/>
            <person name="Liebl W."/>
            <person name="Durre P."/>
            <person name="Gottschalk G."/>
            <person name="Daniel R."/>
        </authorList>
    </citation>
    <scope>NUCLEOTIDE SEQUENCE [LARGE SCALE GENOMIC DNA]</scope>
    <source>
        <strain evidence="2">DSM 13864</strain>
    </source>
</reference>
<dbReference type="InterPro" id="IPR014509">
    <property type="entry name" value="YjdF-like"/>
</dbReference>
<keyword evidence="1" id="KW-1133">Transmembrane helix</keyword>
<dbReference type="EMBL" id="CP006721">
    <property type="protein sequence ID" value="AGX44958.1"/>
    <property type="molecule type" value="Genomic_DNA"/>
</dbReference>
<keyword evidence="3" id="KW-1185">Reference proteome</keyword>
<proteinExistence type="predicted"/>
<feature type="transmembrane region" description="Helical" evidence="1">
    <location>
        <begin position="109"/>
        <end position="129"/>
    </location>
</feature>
<evidence type="ECO:0000313" key="3">
    <source>
        <dbReference type="Proteomes" id="UP000017118"/>
    </source>
</evidence>
<dbReference type="PATRIC" id="fig|1345695.10.peg.2828"/>
<keyword evidence="1" id="KW-0472">Membrane</keyword>
<feature type="transmembrane region" description="Helical" evidence="1">
    <location>
        <begin position="80"/>
        <end position="103"/>
    </location>
</feature>
<dbReference type="Proteomes" id="UP000017118">
    <property type="component" value="Chromosome"/>
</dbReference>
<evidence type="ECO:0000256" key="1">
    <source>
        <dbReference type="SAM" id="Phobius"/>
    </source>
</evidence>
<evidence type="ECO:0000313" key="2">
    <source>
        <dbReference type="EMBL" id="AGX44958.1"/>
    </source>
</evidence>
<evidence type="ECO:0008006" key="4">
    <source>
        <dbReference type="Google" id="ProtNLM"/>
    </source>
</evidence>
<feature type="transmembrane region" description="Helical" evidence="1">
    <location>
        <begin position="50"/>
        <end position="68"/>
    </location>
</feature>
<dbReference type="KEGG" id="csb:CLSA_c39980"/>
<sequence length="219" mass="25116">MGLNYKLKIALNLNKIMKKKLAYDDSFTLAFLIILLITFCYNSIFQGGSRVPRIFLIFITIVVAKLFFKVTFLKKSRFVYMATLIFIFISMYLGNVLNFYTYIGNYDKILHLISGIIIGFIGVIIFAYFTQEYLKKINPMFVVFFSVIFAIALAGTWEIWEFTTDRLFGLNSQLNSLIDTMTDIICGTVGGLISAIPIYLFAKGKHNKFLSTIIKEIIE</sequence>
<dbReference type="Pfam" id="PF09997">
    <property type="entry name" value="DUF2238"/>
    <property type="match status" value="1"/>
</dbReference>
<feature type="transmembrane region" description="Helical" evidence="1">
    <location>
        <begin position="180"/>
        <end position="202"/>
    </location>
</feature>
<organism evidence="2 3">
    <name type="scientific">Clostridium saccharobutylicum DSM 13864</name>
    <dbReference type="NCBI Taxonomy" id="1345695"/>
    <lineage>
        <taxon>Bacteria</taxon>
        <taxon>Bacillati</taxon>
        <taxon>Bacillota</taxon>
        <taxon>Clostridia</taxon>
        <taxon>Eubacteriales</taxon>
        <taxon>Clostridiaceae</taxon>
        <taxon>Clostridium</taxon>
    </lineage>
</organism>
<gene>
    <name evidence="2" type="ORF">CLSA_c39980</name>
</gene>
<dbReference type="AlphaFoldDB" id="U5MWR0"/>